<dbReference type="Proteomes" id="UP000729402">
    <property type="component" value="Unassembled WGS sequence"/>
</dbReference>
<evidence type="ECO:0000313" key="2">
    <source>
        <dbReference type="EMBL" id="KAG8091605.1"/>
    </source>
</evidence>
<dbReference type="EMBL" id="JAAALK010000080">
    <property type="protein sequence ID" value="KAG8091605.1"/>
    <property type="molecule type" value="Genomic_DNA"/>
</dbReference>
<gene>
    <name evidence="2" type="ORF">GUJ93_ZPchr0012g20526</name>
</gene>
<name>A0A8J5WI34_ZIZPA</name>
<evidence type="ECO:0000256" key="1">
    <source>
        <dbReference type="SAM" id="MobiDB-lite"/>
    </source>
</evidence>
<dbReference type="AlphaFoldDB" id="A0A8J5WI34"/>
<proteinExistence type="predicted"/>
<sequence>MASTLLGSGESSTPAAGAAHDVDPVTGSSVRRRSSGQEHRASRIRRQEEVCSLDPAITVAAGGRLGGEENTRREGEGQWRCCLTLEETIVTGGRLGGEGNTRREGEGQCRCCLTLRRRNGFLGG</sequence>
<evidence type="ECO:0000313" key="3">
    <source>
        <dbReference type="Proteomes" id="UP000729402"/>
    </source>
</evidence>
<feature type="region of interest" description="Disordered" evidence="1">
    <location>
        <begin position="1"/>
        <end position="49"/>
    </location>
</feature>
<keyword evidence="3" id="KW-1185">Reference proteome</keyword>
<accession>A0A8J5WI34</accession>
<organism evidence="2 3">
    <name type="scientific">Zizania palustris</name>
    <name type="common">Northern wild rice</name>
    <dbReference type="NCBI Taxonomy" id="103762"/>
    <lineage>
        <taxon>Eukaryota</taxon>
        <taxon>Viridiplantae</taxon>
        <taxon>Streptophyta</taxon>
        <taxon>Embryophyta</taxon>
        <taxon>Tracheophyta</taxon>
        <taxon>Spermatophyta</taxon>
        <taxon>Magnoliopsida</taxon>
        <taxon>Liliopsida</taxon>
        <taxon>Poales</taxon>
        <taxon>Poaceae</taxon>
        <taxon>BOP clade</taxon>
        <taxon>Oryzoideae</taxon>
        <taxon>Oryzeae</taxon>
        <taxon>Zizaniinae</taxon>
        <taxon>Zizania</taxon>
    </lineage>
</organism>
<protein>
    <submittedName>
        <fullName evidence="2">Uncharacterized protein</fullName>
    </submittedName>
</protein>
<feature type="compositionally biased region" description="Basic and acidic residues" evidence="1">
    <location>
        <begin position="35"/>
        <end position="49"/>
    </location>
</feature>
<comment type="caution">
    <text evidence="2">The sequence shown here is derived from an EMBL/GenBank/DDBJ whole genome shotgun (WGS) entry which is preliminary data.</text>
</comment>
<reference evidence="2" key="2">
    <citation type="submission" date="2021-02" db="EMBL/GenBank/DDBJ databases">
        <authorList>
            <person name="Kimball J.A."/>
            <person name="Haas M.W."/>
            <person name="Macchietto M."/>
            <person name="Kono T."/>
            <person name="Duquette J."/>
            <person name="Shao M."/>
        </authorList>
    </citation>
    <scope>NUCLEOTIDE SEQUENCE</scope>
    <source>
        <tissue evidence="2">Fresh leaf tissue</tissue>
    </source>
</reference>
<feature type="compositionally biased region" description="Polar residues" evidence="1">
    <location>
        <begin position="1"/>
        <end position="14"/>
    </location>
</feature>
<reference evidence="2" key="1">
    <citation type="journal article" date="2021" name="bioRxiv">
        <title>Whole Genome Assembly and Annotation of Northern Wild Rice, Zizania palustris L., Supports a Whole Genome Duplication in the Zizania Genus.</title>
        <authorList>
            <person name="Haas M."/>
            <person name="Kono T."/>
            <person name="Macchietto M."/>
            <person name="Millas R."/>
            <person name="McGilp L."/>
            <person name="Shao M."/>
            <person name="Duquette J."/>
            <person name="Hirsch C.N."/>
            <person name="Kimball J."/>
        </authorList>
    </citation>
    <scope>NUCLEOTIDE SEQUENCE</scope>
    <source>
        <tissue evidence="2">Fresh leaf tissue</tissue>
    </source>
</reference>